<evidence type="ECO:0000313" key="10">
    <source>
        <dbReference type="EMBL" id="RDC62418.1"/>
    </source>
</evidence>
<dbReference type="InterPro" id="IPR035965">
    <property type="entry name" value="PAS-like_dom_sf"/>
</dbReference>
<feature type="domain" description="Histidine kinase" evidence="7">
    <location>
        <begin position="638"/>
        <end position="855"/>
    </location>
</feature>
<name>A0A369QJG6_9BACT</name>
<dbReference type="PANTHER" id="PTHR43304">
    <property type="entry name" value="PHYTOCHROME-LIKE PROTEIN CPH1"/>
    <property type="match status" value="1"/>
</dbReference>
<evidence type="ECO:0000256" key="1">
    <source>
        <dbReference type="ARBA" id="ARBA00000085"/>
    </source>
</evidence>
<dbReference type="Gene3D" id="3.30.565.10">
    <property type="entry name" value="Histidine kinase-like ATPase, C-terminal domain"/>
    <property type="match status" value="1"/>
</dbReference>
<proteinExistence type="predicted"/>
<dbReference type="CDD" id="cd00130">
    <property type="entry name" value="PAS"/>
    <property type="match status" value="2"/>
</dbReference>
<dbReference type="PANTHER" id="PTHR43304:SF1">
    <property type="entry name" value="PAC DOMAIN-CONTAINING PROTEIN"/>
    <property type="match status" value="1"/>
</dbReference>
<dbReference type="InterPro" id="IPR052162">
    <property type="entry name" value="Sensor_kinase/Photoreceptor"/>
</dbReference>
<evidence type="ECO:0000256" key="4">
    <source>
        <dbReference type="ARBA" id="ARBA00022679"/>
    </source>
</evidence>
<dbReference type="CDD" id="cd00082">
    <property type="entry name" value="HisKA"/>
    <property type="match status" value="1"/>
</dbReference>
<reference evidence="10 11" key="1">
    <citation type="submission" date="2018-04" db="EMBL/GenBank/DDBJ databases">
        <title>Adhaeribacter sp. HMF7616 genome sequencing and assembly.</title>
        <authorList>
            <person name="Kang H."/>
            <person name="Kang J."/>
            <person name="Cha I."/>
            <person name="Kim H."/>
            <person name="Joh K."/>
        </authorList>
    </citation>
    <scope>NUCLEOTIDE SEQUENCE [LARGE SCALE GENOMIC DNA]</scope>
    <source>
        <strain evidence="10 11">HMF7616</strain>
    </source>
</reference>
<dbReference type="SMART" id="SM00387">
    <property type="entry name" value="HATPase_c"/>
    <property type="match status" value="1"/>
</dbReference>
<feature type="coiled-coil region" evidence="6">
    <location>
        <begin position="282"/>
        <end position="355"/>
    </location>
</feature>
<feature type="domain" description="PAC" evidence="9">
    <location>
        <begin position="238"/>
        <end position="291"/>
    </location>
</feature>
<dbReference type="SMART" id="SM00091">
    <property type="entry name" value="PAS"/>
    <property type="match status" value="4"/>
</dbReference>
<keyword evidence="10" id="KW-0378">Hydrolase</keyword>
<evidence type="ECO:0000256" key="5">
    <source>
        <dbReference type="ARBA" id="ARBA00022777"/>
    </source>
</evidence>
<dbReference type="GO" id="GO:0016787">
    <property type="term" value="F:hydrolase activity"/>
    <property type="evidence" value="ECO:0007669"/>
    <property type="project" value="UniProtKB-KW"/>
</dbReference>
<keyword evidence="6" id="KW-0175">Coiled coil</keyword>
<comment type="catalytic activity">
    <reaction evidence="1">
        <text>ATP + protein L-histidine = ADP + protein N-phospho-L-histidine.</text>
        <dbReference type="EC" id="2.7.13.3"/>
    </reaction>
</comment>
<organism evidence="10 11">
    <name type="scientific">Adhaeribacter pallidiroseus</name>
    <dbReference type="NCBI Taxonomy" id="2072847"/>
    <lineage>
        <taxon>Bacteria</taxon>
        <taxon>Pseudomonadati</taxon>
        <taxon>Bacteroidota</taxon>
        <taxon>Cytophagia</taxon>
        <taxon>Cytophagales</taxon>
        <taxon>Hymenobacteraceae</taxon>
        <taxon>Adhaeribacter</taxon>
    </lineage>
</organism>
<dbReference type="SUPFAM" id="SSF47384">
    <property type="entry name" value="Homodimeric domain of signal transducing histidine kinase"/>
    <property type="match status" value="1"/>
</dbReference>
<keyword evidence="5" id="KW-0418">Kinase</keyword>
<dbReference type="GO" id="GO:0008168">
    <property type="term" value="F:methyltransferase activity"/>
    <property type="evidence" value="ECO:0007669"/>
    <property type="project" value="UniProtKB-KW"/>
</dbReference>
<dbReference type="Gene3D" id="1.10.287.130">
    <property type="match status" value="1"/>
</dbReference>
<dbReference type="NCBIfam" id="TIGR00229">
    <property type="entry name" value="sensory_box"/>
    <property type="match status" value="2"/>
</dbReference>
<dbReference type="AlphaFoldDB" id="A0A369QJG6"/>
<dbReference type="PROSITE" id="PS50109">
    <property type="entry name" value="HIS_KIN"/>
    <property type="match status" value="1"/>
</dbReference>
<dbReference type="SUPFAM" id="SSF55785">
    <property type="entry name" value="PYP-like sensor domain (PAS domain)"/>
    <property type="match status" value="4"/>
</dbReference>
<protein>
    <recommendedName>
        <fullName evidence="2">histidine kinase</fullName>
        <ecNumber evidence="2">2.7.13.3</ecNumber>
    </recommendedName>
</protein>
<keyword evidence="10" id="KW-0489">Methyltransferase</keyword>
<dbReference type="InterPro" id="IPR036097">
    <property type="entry name" value="HisK_dim/P_sf"/>
</dbReference>
<feature type="domain" description="PAS" evidence="8">
    <location>
        <begin position="476"/>
        <end position="546"/>
    </location>
</feature>
<dbReference type="PRINTS" id="PR00344">
    <property type="entry name" value="BCTRLSENSOR"/>
</dbReference>
<evidence type="ECO:0000256" key="6">
    <source>
        <dbReference type="SAM" id="Coils"/>
    </source>
</evidence>
<dbReference type="InterPro" id="IPR003661">
    <property type="entry name" value="HisK_dim/P_dom"/>
</dbReference>
<dbReference type="InterPro" id="IPR005467">
    <property type="entry name" value="His_kinase_dom"/>
</dbReference>
<evidence type="ECO:0000256" key="3">
    <source>
        <dbReference type="ARBA" id="ARBA00022553"/>
    </source>
</evidence>
<dbReference type="InterPro" id="IPR036890">
    <property type="entry name" value="HATPase_C_sf"/>
</dbReference>
<keyword evidence="3" id="KW-0597">Phosphoprotein</keyword>
<dbReference type="GO" id="GO:0032259">
    <property type="term" value="P:methylation"/>
    <property type="evidence" value="ECO:0007669"/>
    <property type="project" value="UniProtKB-KW"/>
</dbReference>
<keyword evidence="11" id="KW-1185">Reference proteome</keyword>
<dbReference type="GO" id="GO:0000155">
    <property type="term" value="F:phosphorelay sensor kinase activity"/>
    <property type="evidence" value="ECO:0007669"/>
    <property type="project" value="InterPro"/>
</dbReference>
<dbReference type="EMBL" id="QASA01000001">
    <property type="protein sequence ID" value="RDC62418.1"/>
    <property type="molecule type" value="Genomic_DNA"/>
</dbReference>
<evidence type="ECO:0000259" key="7">
    <source>
        <dbReference type="PROSITE" id="PS50109"/>
    </source>
</evidence>
<dbReference type="Pfam" id="PF08448">
    <property type="entry name" value="PAS_4"/>
    <property type="match status" value="4"/>
</dbReference>
<dbReference type="PROSITE" id="PS50113">
    <property type="entry name" value="PAC"/>
    <property type="match status" value="1"/>
</dbReference>
<dbReference type="SUPFAM" id="SSF55874">
    <property type="entry name" value="ATPase domain of HSP90 chaperone/DNA topoisomerase II/histidine kinase"/>
    <property type="match status" value="1"/>
</dbReference>
<evidence type="ECO:0000259" key="9">
    <source>
        <dbReference type="PROSITE" id="PS50113"/>
    </source>
</evidence>
<dbReference type="OrthoDB" id="9766459at2"/>
<comment type="caution">
    <text evidence="10">The sequence shown here is derived from an EMBL/GenBank/DDBJ whole genome shotgun (WGS) entry which is preliminary data.</text>
</comment>
<dbReference type="InterPro" id="IPR003594">
    <property type="entry name" value="HATPase_dom"/>
</dbReference>
<dbReference type="InterPro" id="IPR013656">
    <property type="entry name" value="PAS_4"/>
</dbReference>
<evidence type="ECO:0000256" key="2">
    <source>
        <dbReference type="ARBA" id="ARBA00012438"/>
    </source>
</evidence>
<accession>A0A369QJG6</accession>
<keyword evidence="4 10" id="KW-0808">Transferase</keyword>
<dbReference type="Proteomes" id="UP000253919">
    <property type="component" value="Unassembled WGS sequence"/>
</dbReference>
<dbReference type="InterPro" id="IPR000014">
    <property type="entry name" value="PAS"/>
</dbReference>
<dbReference type="InterPro" id="IPR004358">
    <property type="entry name" value="Sig_transdc_His_kin-like_C"/>
</dbReference>
<dbReference type="Pfam" id="PF02518">
    <property type="entry name" value="HATPase_c"/>
    <property type="match status" value="1"/>
</dbReference>
<dbReference type="RefSeq" id="WP_115371864.1">
    <property type="nucleotide sequence ID" value="NZ_QASA01000001.1"/>
</dbReference>
<evidence type="ECO:0000313" key="11">
    <source>
        <dbReference type="Proteomes" id="UP000253919"/>
    </source>
</evidence>
<dbReference type="Gene3D" id="3.30.450.20">
    <property type="entry name" value="PAS domain"/>
    <property type="match status" value="4"/>
</dbReference>
<dbReference type="EC" id="2.7.13.3" evidence="2"/>
<dbReference type="PROSITE" id="PS50112">
    <property type="entry name" value="PAS"/>
    <property type="match status" value="1"/>
</dbReference>
<gene>
    <name evidence="10" type="ORF">AHMF7616_01012</name>
</gene>
<sequence length="856" mass="97337">MFDLNTEPHLLLAVFNSMPGAFLLLSREFSIEAISDVYLEATLTERKNLMGRSIFEAFPDNPQTPEAKGVSNLRASLEQVLATGKPHEMARQHYDVPDPENVGQFVERHWLPRNTPVLDAQGQVRHIIHAVVNVTGQVQADRLLRQSQIREVAAWKAVENQRAILQRLFEQAPAAISLFEGPEQRISLANAMMCNLWGRSPGQVLGRSFNEALPELQDQHFSEQIATVFHTQVPFVGTEIPAQIFRQGHLKTGYFNLVFQPLYNEQGQVLGVLNVAVEVTEQVNTRHQVQQLNEKLQVINEELLATNEEVLRTQWALQSLNEELEGRVVQRTQEVQKAQAEAERQRLRLERLFMQAPAAICILGGADLVYELVNPAYQQLFPGRHLLGSPILKVLPEISENKVYRTFQEVFRTGKTHKEQELLIPLARPQDGVWEKRYFNFIQQARNDWQGRIDGVVVFAFEVTEQVKARQASEASTQQLRLITDALPVLIGYLDQDEKYQFANQAYESWFNQKPADLLGHPVREIIGETAYQRVKEYIDRALAGERLNFEASMPYREGFTKHIRTSYVPDWQNGQVVGFYTLINDITNQVAARQSLEASEKQATALAESLLLANQELQQTNQELLRVNVDLDNFIYTASHDLKAPILNIEGLMEALRDQLPPASIHDKSTQYTMHLIVDSVQRFKRTIDHLTEITKLQKENSLEATPIDLATLIAEVQLDLTPDIQAAQAKIELEVGACPSIYFSPKNLRNIMYNLLSNALKYRSPTRTSWIKVHCSQKDEYQVLSVSDNGLGMDLSGKPKLFSMFQRLHNHVEGSGIGLYMFKRIIDNAGGKIQVQSTLDEGSTFQVFFPRNKQ</sequence>
<evidence type="ECO:0000259" key="8">
    <source>
        <dbReference type="PROSITE" id="PS50112"/>
    </source>
</evidence>
<dbReference type="InterPro" id="IPR000700">
    <property type="entry name" value="PAS-assoc_C"/>
</dbReference>